<keyword evidence="1" id="KW-0805">Transcription regulation</keyword>
<dbReference type="PRINTS" id="PR00038">
    <property type="entry name" value="HTHLUXR"/>
</dbReference>
<name>A0A919DMM4_9ACTN</name>
<reference evidence="5" key="2">
    <citation type="submission" date="2020-09" db="EMBL/GenBank/DDBJ databases">
        <authorList>
            <person name="Sun Q."/>
            <person name="Zhou Y."/>
        </authorList>
    </citation>
    <scope>NUCLEOTIDE SEQUENCE</scope>
    <source>
        <strain evidence="5">CGMCC 4.7403</strain>
    </source>
</reference>
<dbReference type="CDD" id="cd06170">
    <property type="entry name" value="LuxR_C_like"/>
    <property type="match status" value="1"/>
</dbReference>
<proteinExistence type="predicted"/>
<dbReference type="InterPro" id="IPR036388">
    <property type="entry name" value="WH-like_DNA-bd_sf"/>
</dbReference>
<organism evidence="5 6">
    <name type="scientific">Streptomyces capitiformicae</name>
    <dbReference type="NCBI Taxonomy" id="2014920"/>
    <lineage>
        <taxon>Bacteria</taxon>
        <taxon>Bacillati</taxon>
        <taxon>Actinomycetota</taxon>
        <taxon>Actinomycetes</taxon>
        <taxon>Kitasatosporales</taxon>
        <taxon>Streptomycetaceae</taxon>
        <taxon>Streptomyces</taxon>
    </lineage>
</organism>
<dbReference type="Proteomes" id="UP000603227">
    <property type="component" value="Unassembled WGS sequence"/>
</dbReference>
<comment type="caution">
    <text evidence="5">The sequence shown here is derived from an EMBL/GenBank/DDBJ whole genome shotgun (WGS) entry which is preliminary data.</text>
</comment>
<evidence type="ECO:0000256" key="3">
    <source>
        <dbReference type="ARBA" id="ARBA00023163"/>
    </source>
</evidence>
<dbReference type="PROSITE" id="PS50043">
    <property type="entry name" value="HTH_LUXR_2"/>
    <property type="match status" value="1"/>
</dbReference>
<dbReference type="PANTHER" id="PTHR44688:SF16">
    <property type="entry name" value="DNA-BINDING TRANSCRIPTIONAL ACTIVATOR DEVR_DOSR"/>
    <property type="match status" value="1"/>
</dbReference>
<accession>A0A919DMM4</accession>
<keyword evidence="2" id="KW-0238">DNA-binding</keyword>
<evidence type="ECO:0000256" key="2">
    <source>
        <dbReference type="ARBA" id="ARBA00023125"/>
    </source>
</evidence>
<dbReference type="Pfam" id="PF00196">
    <property type="entry name" value="GerE"/>
    <property type="match status" value="1"/>
</dbReference>
<reference evidence="5" key="1">
    <citation type="journal article" date="2014" name="Int. J. Syst. Evol. Microbiol.">
        <title>Complete genome sequence of Corynebacterium casei LMG S-19264T (=DSM 44701T), isolated from a smear-ripened cheese.</title>
        <authorList>
            <consortium name="US DOE Joint Genome Institute (JGI-PGF)"/>
            <person name="Walter F."/>
            <person name="Albersmeier A."/>
            <person name="Kalinowski J."/>
            <person name="Ruckert C."/>
        </authorList>
    </citation>
    <scope>NUCLEOTIDE SEQUENCE</scope>
    <source>
        <strain evidence="5">CGMCC 4.7403</strain>
    </source>
</reference>
<dbReference type="SUPFAM" id="SSF46894">
    <property type="entry name" value="C-terminal effector domain of the bipartite response regulators"/>
    <property type="match status" value="1"/>
</dbReference>
<evidence type="ECO:0000256" key="1">
    <source>
        <dbReference type="ARBA" id="ARBA00023015"/>
    </source>
</evidence>
<gene>
    <name evidence="5" type="ORF">GCM10017771_83730</name>
</gene>
<keyword evidence="3" id="KW-0804">Transcription</keyword>
<evidence type="ECO:0000313" key="6">
    <source>
        <dbReference type="Proteomes" id="UP000603227"/>
    </source>
</evidence>
<dbReference type="InterPro" id="IPR000792">
    <property type="entry name" value="Tscrpt_reg_LuxR_C"/>
</dbReference>
<sequence>MSIRIAALTSREREVLSLLPTGMTNRKLAAELGVAERTIRSHLTRIVRKLDVESRVAAAVLADRYREIVLATGDVPNEATPEEAISRAEANVPESY</sequence>
<dbReference type="PANTHER" id="PTHR44688">
    <property type="entry name" value="DNA-BINDING TRANSCRIPTIONAL ACTIVATOR DEVR_DOSR"/>
    <property type="match status" value="1"/>
</dbReference>
<dbReference type="GO" id="GO:0006355">
    <property type="term" value="P:regulation of DNA-templated transcription"/>
    <property type="evidence" value="ECO:0007669"/>
    <property type="project" value="InterPro"/>
</dbReference>
<keyword evidence="6" id="KW-1185">Reference proteome</keyword>
<feature type="domain" description="HTH luxR-type" evidence="4">
    <location>
        <begin position="1"/>
        <end position="66"/>
    </location>
</feature>
<dbReference type="EMBL" id="BNAT01000051">
    <property type="protein sequence ID" value="GHE60583.1"/>
    <property type="molecule type" value="Genomic_DNA"/>
</dbReference>
<dbReference type="InterPro" id="IPR016032">
    <property type="entry name" value="Sig_transdc_resp-reg_C-effctor"/>
</dbReference>
<dbReference type="GO" id="GO:0003677">
    <property type="term" value="F:DNA binding"/>
    <property type="evidence" value="ECO:0007669"/>
    <property type="project" value="UniProtKB-KW"/>
</dbReference>
<protein>
    <recommendedName>
        <fullName evidence="4">HTH luxR-type domain-containing protein</fullName>
    </recommendedName>
</protein>
<dbReference type="AlphaFoldDB" id="A0A919DMM4"/>
<dbReference type="SMART" id="SM00421">
    <property type="entry name" value="HTH_LUXR"/>
    <property type="match status" value="1"/>
</dbReference>
<dbReference type="Gene3D" id="1.10.10.10">
    <property type="entry name" value="Winged helix-like DNA-binding domain superfamily/Winged helix DNA-binding domain"/>
    <property type="match status" value="1"/>
</dbReference>
<evidence type="ECO:0000313" key="5">
    <source>
        <dbReference type="EMBL" id="GHE60583.1"/>
    </source>
</evidence>
<dbReference type="RefSeq" id="WP_268257066.1">
    <property type="nucleotide sequence ID" value="NZ_BNAT01000051.1"/>
</dbReference>
<evidence type="ECO:0000259" key="4">
    <source>
        <dbReference type="PROSITE" id="PS50043"/>
    </source>
</evidence>